<name>A0A916Y9C9_9SPHN</name>
<dbReference type="PANTHER" id="PTHR38442">
    <property type="entry name" value="INNER MEMBRANE PROTEIN-RELATED"/>
    <property type="match status" value="1"/>
</dbReference>
<dbReference type="Proteomes" id="UP000598997">
    <property type="component" value="Unassembled WGS sequence"/>
</dbReference>
<accession>A0A916Y9C9</accession>
<evidence type="ECO:0000256" key="1">
    <source>
        <dbReference type="SAM" id="Phobius"/>
    </source>
</evidence>
<keyword evidence="1" id="KW-1133">Transmembrane helix</keyword>
<proteinExistence type="predicted"/>
<reference evidence="2 3" key="1">
    <citation type="journal article" date="2014" name="Int. J. Syst. Evol. Microbiol.">
        <title>Complete genome sequence of Corynebacterium casei LMG S-19264T (=DSM 44701T), isolated from a smear-ripened cheese.</title>
        <authorList>
            <consortium name="US DOE Joint Genome Institute (JGI-PGF)"/>
            <person name="Walter F."/>
            <person name="Albersmeier A."/>
            <person name="Kalinowski J."/>
            <person name="Ruckert C."/>
        </authorList>
    </citation>
    <scope>NUCLEOTIDE SEQUENCE [LARGE SCALE GENOMIC DNA]</scope>
    <source>
        <strain evidence="2 3">CGMCC 1.15358</strain>
    </source>
</reference>
<dbReference type="InterPro" id="IPR007383">
    <property type="entry name" value="DUF445"/>
</dbReference>
<dbReference type="EMBL" id="BMIO01000002">
    <property type="protein sequence ID" value="GGD35182.1"/>
    <property type="molecule type" value="Genomic_DNA"/>
</dbReference>
<protein>
    <submittedName>
        <fullName evidence="2">Membrane protein</fullName>
    </submittedName>
</protein>
<feature type="transmembrane region" description="Helical" evidence="1">
    <location>
        <begin position="24"/>
        <end position="43"/>
    </location>
</feature>
<evidence type="ECO:0000313" key="3">
    <source>
        <dbReference type="Proteomes" id="UP000598997"/>
    </source>
</evidence>
<keyword evidence="3" id="KW-1185">Reference proteome</keyword>
<gene>
    <name evidence="2" type="ORF">GCM10010989_06670</name>
</gene>
<sequence length="422" mass="45903">MSGSDDLALASGAMPDRARTMRRVATGLLVLMAAVFLVSRQYLGMHPAVGYVMAFAEAAMVGALADWFAVTALFRHPLGIPIPHTAIIPTNKDRIADTMAGFLRANFLTPQVVARRMAGMNIARGIGDYLAAPDHGGAGVRAGAAELFAEVLESLDPERLGEQVRSGLKNQLDKLEVAPLLGNVLSTAIADGKHLPLVDSTIRWAGLTLEANEPMVRTMIHERANALLRWTGLDERLANSVLDGLYRMLAEMLVNPDHPVREKIEEGLEKLAHDLVHDPEMRARVEGMKHEVLSSPAVGVWWQSVWERMRRGLIDMARNPDAAMGGQLGGAISELGQALRDDPRLQIQINRFARRSAVGIANRYGDQLVRLVSETVKRWDATTITQRVEGAVGRDLQFIRINGTLVGGLVGVAIHALDALLS</sequence>
<feature type="transmembrane region" description="Helical" evidence="1">
    <location>
        <begin position="49"/>
        <end position="74"/>
    </location>
</feature>
<dbReference type="AlphaFoldDB" id="A0A916Y9C9"/>
<dbReference type="PANTHER" id="PTHR38442:SF1">
    <property type="entry name" value="INNER MEMBRANE PROTEIN"/>
    <property type="match status" value="1"/>
</dbReference>
<comment type="caution">
    <text evidence="2">The sequence shown here is derived from an EMBL/GenBank/DDBJ whole genome shotgun (WGS) entry which is preliminary data.</text>
</comment>
<organism evidence="2 3">
    <name type="scientific">Croceicoccus pelagius</name>
    <dbReference type="NCBI Taxonomy" id="1703341"/>
    <lineage>
        <taxon>Bacteria</taxon>
        <taxon>Pseudomonadati</taxon>
        <taxon>Pseudomonadota</taxon>
        <taxon>Alphaproteobacteria</taxon>
        <taxon>Sphingomonadales</taxon>
        <taxon>Erythrobacteraceae</taxon>
        <taxon>Croceicoccus</taxon>
    </lineage>
</organism>
<keyword evidence="1" id="KW-0812">Transmembrane</keyword>
<keyword evidence="1" id="KW-0472">Membrane</keyword>
<dbReference type="GO" id="GO:0005886">
    <property type="term" value="C:plasma membrane"/>
    <property type="evidence" value="ECO:0007669"/>
    <property type="project" value="TreeGrafter"/>
</dbReference>
<evidence type="ECO:0000313" key="2">
    <source>
        <dbReference type="EMBL" id="GGD35182.1"/>
    </source>
</evidence>
<dbReference type="Pfam" id="PF04286">
    <property type="entry name" value="DUF445"/>
    <property type="match status" value="1"/>
</dbReference>